<dbReference type="RefSeq" id="WP_089214267.1">
    <property type="nucleotide sequence ID" value="NZ_CP076394.1"/>
</dbReference>
<protein>
    <submittedName>
        <fullName evidence="1">Uncharacterized protein</fullName>
    </submittedName>
</protein>
<dbReference type="EMBL" id="FZPA01000001">
    <property type="protein sequence ID" value="SNS34084.1"/>
    <property type="molecule type" value="Genomic_DNA"/>
</dbReference>
<name>A0A239DR76_9SPHN</name>
<proteinExistence type="predicted"/>
<evidence type="ECO:0000313" key="1">
    <source>
        <dbReference type="EMBL" id="SNS34084.1"/>
    </source>
</evidence>
<dbReference type="OrthoDB" id="7452452at2"/>
<gene>
    <name evidence="1" type="ORF">SAMN06295955_101368</name>
</gene>
<keyword evidence="2" id="KW-1185">Reference proteome</keyword>
<accession>A0A239DR76</accession>
<dbReference type="Proteomes" id="UP000198339">
    <property type="component" value="Unassembled WGS sequence"/>
</dbReference>
<reference evidence="1 2" key="1">
    <citation type="submission" date="2017-06" db="EMBL/GenBank/DDBJ databases">
        <authorList>
            <person name="Kim H.J."/>
            <person name="Triplett B.A."/>
        </authorList>
    </citation>
    <scope>NUCLEOTIDE SEQUENCE [LARGE SCALE GENOMIC DNA]</scope>
    <source>
        <strain evidence="1 2">DS15</strain>
    </source>
</reference>
<evidence type="ECO:0000313" key="2">
    <source>
        <dbReference type="Proteomes" id="UP000198339"/>
    </source>
</evidence>
<organism evidence="1 2">
    <name type="scientific">Sphingopyxis indica</name>
    <dbReference type="NCBI Taxonomy" id="436663"/>
    <lineage>
        <taxon>Bacteria</taxon>
        <taxon>Pseudomonadati</taxon>
        <taxon>Pseudomonadota</taxon>
        <taxon>Alphaproteobacteria</taxon>
        <taxon>Sphingomonadales</taxon>
        <taxon>Sphingomonadaceae</taxon>
        <taxon>Sphingopyxis</taxon>
    </lineage>
</organism>
<sequence length="78" mass="8794">MDGLDPEDRVDIRGLIRAHGARQLAIARLSAPADWAGELRRKLAEERKPQPMFASSSDIRLFAESFAIFFTATMMFLL</sequence>
<dbReference type="AlphaFoldDB" id="A0A239DR76"/>